<evidence type="ECO:0000256" key="2">
    <source>
        <dbReference type="ARBA" id="ARBA00022679"/>
    </source>
</evidence>
<dbReference type="PROSITE" id="PS50868">
    <property type="entry name" value="POST_SET"/>
    <property type="match status" value="1"/>
</dbReference>
<dbReference type="PANTHER" id="PTHR12350:SF19">
    <property type="entry name" value="SET DOMAIN-CONTAINING PROTEIN"/>
    <property type="match status" value="1"/>
</dbReference>
<dbReference type="InterPro" id="IPR053201">
    <property type="entry name" value="Flavunoidine_N-MTase"/>
</dbReference>
<keyword evidence="2" id="KW-0808">Transferase</keyword>
<keyword evidence="3" id="KW-0949">S-adenosyl-L-methionine</keyword>
<protein>
    <recommendedName>
        <fullName evidence="8">Post-SET domain-containing protein</fullName>
    </recommendedName>
</protein>
<evidence type="ECO:0000313" key="7">
    <source>
        <dbReference type="Proteomes" id="UP000053095"/>
    </source>
</evidence>
<accession>A0A0B8MYI3</accession>
<dbReference type="InterPro" id="IPR003616">
    <property type="entry name" value="Post-SET_dom"/>
</dbReference>
<proteinExistence type="predicted"/>
<evidence type="ECO:0000313" key="6">
    <source>
        <dbReference type="EMBL" id="GAM43129.1"/>
    </source>
</evidence>
<reference evidence="7" key="1">
    <citation type="journal article" date="2015" name="Genome Announc.">
        <title>Draft genome sequence of Talaromyces cellulolyticus strain Y-94, a source of lignocellulosic biomass-degrading enzymes.</title>
        <authorList>
            <person name="Fujii T."/>
            <person name="Koike H."/>
            <person name="Sawayama S."/>
            <person name="Yano S."/>
            <person name="Inoue H."/>
        </authorList>
    </citation>
    <scope>NUCLEOTIDE SEQUENCE [LARGE SCALE GENOMIC DNA]</scope>
    <source>
        <strain evidence="7">Y-94</strain>
    </source>
</reference>
<evidence type="ECO:0008006" key="8">
    <source>
        <dbReference type="Google" id="ProtNLM"/>
    </source>
</evidence>
<dbReference type="InterPro" id="IPR001214">
    <property type="entry name" value="SET_dom"/>
</dbReference>
<keyword evidence="7" id="KW-1185">Reference proteome</keyword>
<keyword evidence="1" id="KW-0489">Methyltransferase</keyword>
<dbReference type="GO" id="GO:0032259">
    <property type="term" value="P:methylation"/>
    <property type="evidence" value="ECO:0007669"/>
    <property type="project" value="UniProtKB-KW"/>
</dbReference>
<dbReference type="PROSITE" id="PS50280">
    <property type="entry name" value="SET"/>
    <property type="match status" value="1"/>
</dbReference>
<dbReference type="InterPro" id="IPR046341">
    <property type="entry name" value="SET_dom_sf"/>
</dbReference>
<sequence>MAPIADQDVTPPAIYSVKSLPPPTHPGLLQVVRSDKPFGSGAVSLVSLPAGAVFARIEPDVISVVPEQRYTTVQIDRNTHIELNSDLVYCNHSCDPSVVFDMHRNEVRVVDGRPLKSGDALTFFYPSTEWYMDQPFDCTCGSSKCKGRIDGAGNMQRSQLEGYWLNDHVVQLLKERDNVK</sequence>
<feature type="domain" description="SET" evidence="4">
    <location>
        <begin position="27"/>
        <end position="126"/>
    </location>
</feature>
<dbReference type="EMBL" id="DF933843">
    <property type="protein sequence ID" value="GAM43129.1"/>
    <property type="molecule type" value="Genomic_DNA"/>
</dbReference>
<evidence type="ECO:0000259" key="4">
    <source>
        <dbReference type="PROSITE" id="PS50280"/>
    </source>
</evidence>
<dbReference type="PANTHER" id="PTHR12350">
    <property type="entry name" value="HISTONE-LYSINE N-METHYLTRANSFERASE-RELATED"/>
    <property type="match status" value="1"/>
</dbReference>
<organism evidence="6 7">
    <name type="scientific">Talaromyces pinophilus</name>
    <name type="common">Penicillium pinophilum</name>
    <dbReference type="NCBI Taxonomy" id="128442"/>
    <lineage>
        <taxon>Eukaryota</taxon>
        <taxon>Fungi</taxon>
        <taxon>Dikarya</taxon>
        <taxon>Ascomycota</taxon>
        <taxon>Pezizomycotina</taxon>
        <taxon>Eurotiomycetes</taxon>
        <taxon>Eurotiomycetidae</taxon>
        <taxon>Eurotiales</taxon>
        <taxon>Trichocomaceae</taxon>
        <taxon>Talaromyces</taxon>
        <taxon>Talaromyces sect. Talaromyces</taxon>
    </lineage>
</organism>
<dbReference type="Proteomes" id="UP000053095">
    <property type="component" value="Unassembled WGS sequence"/>
</dbReference>
<gene>
    <name evidence="6" type="ORF">TCE0_047f17690</name>
</gene>
<dbReference type="Gene3D" id="2.170.270.10">
    <property type="entry name" value="SET domain"/>
    <property type="match status" value="1"/>
</dbReference>
<dbReference type="AlphaFoldDB" id="A0A0B8MYI3"/>
<dbReference type="GO" id="GO:0008168">
    <property type="term" value="F:methyltransferase activity"/>
    <property type="evidence" value="ECO:0007669"/>
    <property type="project" value="UniProtKB-KW"/>
</dbReference>
<evidence type="ECO:0000256" key="3">
    <source>
        <dbReference type="ARBA" id="ARBA00022691"/>
    </source>
</evidence>
<feature type="domain" description="Post-SET" evidence="5">
    <location>
        <begin position="134"/>
        <end position="150"/>
    </location>
</feature>
<name>A0A0B8MYI3_TALPI</name>
<evidence type="ECO:0000256" key="1">
    <source>
        <dbReference type="ARBA" id="ARBA00022603"/>
    </source>
</evidence>
<dbReference type="SUPFAM" id="SSF82199">
    <property type="entry name" value="SET domain"/>
    <property type="match status" value="1"/>
</dbReference>
<evidence type="ECO:0000259" key="5">
    <source>
        <dbReference type="PROSITE" id="PS50868"/>
    </source>
</evidence>